<proteinExistence type="predicted"/>
<dbReference type="AlphaFoldDB" id="A0A061ANB1"/>
<accession>A0A061ANB1</accession>
<sequence>MPSIKSCLASLALVALAISPVAATPLKINDAALVRRAPEPAFFSNEGAIEKRDVSRKEIAARLKRAKIAAARKAKRENRERDTSELVKRHVAALHEREGVTEEVLERRAIVERALRRTRCGVNDRICTQSVTSPSDLPANGRAVCGPNHLCQVGCQPGYVLTNGACVASQPTCGPNTCGTTPNGVFLCSGANTCTLVCDTSNGYTARGNQCINTNTDAANCGSVGNACPASYNGVGQPVCRGGSCRIACPPGTVNRLTQDRSAFYCYGTPLNV</sequence>
<organism evidence="2">
    <name type="scientific">Rhodotorula toruloides</name>
    <name type="common">Yeast</name>
    <name type="synonym">Rhodosporidium toruloides</name>
    <dbReference type="NCBI Taxonomy" id="5286"/>
    <lineage>
        <taxon>Eukaryota</taxon>
        <taxon>Fungi</taxon>
        <taxon>Dikarya</taxon>
        <taxon>Basidiomycota</taxon>
        <taxon>Pucciniomycotina</taxon>
        <taxon>Microbotryomycetes</taxon>
        <taxon>Sporidiobolales</taxon>
        <taxon>Sporidiobolaceae</taxon>
        <taxon>Rhodotorula</taxon>
    </lineage>
</organism>
<feature type="chain" id="PRO_5001598719" evidence="1">
    <location>
        <begin position="24"/>
        <end position="273"/>
    </location>
</feature>
<protein>
    <submittedName>
        <fullName evidence="2">RHTO0S02e07558g1_1</fullName>
    </submittedName>
</protein>
<dbReference type="EMBL" id="LK052937">
    <property type="protein sequence ID" value="CDR36843.1"/>
    <property type="molecule type" value="Genomic_DNA"/>
</dbReference>
<keyword evidence="1" id="KW-0732">Signal</keyword>
<dbReference type="OrthoDB" id="2525137at2759"/>
<feature type="signal peptide" evidence="1">
    <location>
        <begin position="1"/>
        <end position="23"/>
    </location>
</feature>
<gene>
    <name evidence="2" type="ORF">RHTO0S_02e07558g</name>
</gene>
<name>A0A061ANB1_RHOTO</name>
<reference evidence="2" key="1">
    <citation type="journal article" date="2014" name="Genome Announc.">
        <title>Draft genome sequence of Rhodosporidium toruloides CECT1137, an oleaginous yeast of biotechnological interest.</title>
        <authorList>
            <person name="Morin N."/>
            <person name="Calcas X."/>
            <person name="Devillers H."/>
            <person name="Durrens P."/>
            <person name="Sherman D.J."/>
            <person name="Nicaud J.-M."/>
            <person name="Neuveglise C."/>
        </authorList>
    </citation>
    <scope>NUCLEOTIDE SEQUENCE</scope>
    <source>
        <strain evidence="2">CECT1137</strain>
    </source>
</reference>
<evidence type="ECO:0000256" key="1">
    <source>
        <dbReference type="SAM" id="SignalP"/>
    </source>
</evidence>
<evidence type="ECO:0000313" key="2">
    <source>
        <dbReference type="EMBL" id="CDR36843.1"/>
    </source>
</evidence>